<dbReference type="AlphaFoldDB" id="A0A1F6C1P4"/>
<dbReference type="InterPro" id="IPR036769">
    <property type="entry name" value="Ribosomal_uL11_C_sf"/>
</dbReference>
<dbReference type="InterPro" id="IPR000911">
    <property type="entry name" value="Ribosomal_uL11"/>
</dbReference>
<dbReference type="SMART" id="SM00649">
    <property type="entry name" value="RL11"/>
    <property type="match status" value="1"/>
</dbReference>
<dbReference type="PANTHER" id="PTHR11661:SF1">
    <property type="entry name" value="LARGE RIBOSOMAL SUBUNIT PROTEIN UL11M"/>
    <property type="match status" value="1"/>
</dbReference>
<evidence type="ECO:0000256" key="4">
    <source>
        <dbReference type="ARBA" id="ARBA00022884"/>
    </source>
</evidence>
<name>A0A1F6C1P4_9BACT</name>
<organism evidence="12 13">
    <name type="scientific">Candidatus Kaiserbacteria bacterium RIFCSPHIGHO2_01_FULL_48_10</name>
    <dbReference type="NCBI Taxonomy" id="1798476"/>
    <lineage>
        <taxon>Bacteria</taxon>
        <taxon>Candidatus Kaiseribacteriota</taxon>
    </lineage>
</organism>
<evidence type="ECO:0000313" key="13">
    <source>
        <dbReference type="Proteomes" id="UP000178249"/>
    </source>
</evidence>
<gene>
    <name evidence="7" type="primary">rplK</name>
    <name evidence="12" type="ORF">A2841_03210</name>
</gene>
<feature type="domain" description="Large ribosomal subunit protein uL11 C-terminal" evidence="10">
    <location>
        <begin position="70"/>
        <end position="138"/>
    </location>
</feature>
<evidence type="ECO:0000256" key="3">
    <source>
        <dbReference type="ARBA" id="ARBA00022730"/>
    </source>
</evidence>
<dbReference type="EMBL" id="MFKP01000052">
    <property type="protein sequence ID" value="OGG43119.1"/>
    <property type="molecule type" value="Genomic_DNA"/>
</dbReference>
<dbReference type="NCBIfam" id="TIGR01632">
    <property type="entry name" value="L11_bact"/>
    <property type="match status" value="1"/>
</dbReference>
<dbReference type="PANTHER" id="PTHR11661">
    <property type="entry name" value="60S RIBOSOMAL PROTEIN L12"/>
    <property type="match status" value="1"/>
</dbReference>
<evidence type="ECO:0000313" key="12">
    <source>
        <dbReference type="EMBL" id="OGG43119.1"/>
    </source>
</evidence>
<dbReference type="Gene3D" id="3.30.1550.10">
    <property type="entry name" value="Ribosomal protein L11/L12, N-terminal domain"/>
    <property type="match status" value="1"/>
</dbReference>
<dbReference type="InterPro" id="IPR006519">
    <property type="entry name" value="Ribosomal_uL11_bac-typ"/>
</dbReference>
<protein>
    <recommendedName>
        <fullName evidence="7">Large ribosomal subunit protein uL11</fullName>
    </recommendedName>
</protein>
<evidence type="ECO:0000256" key="2">
    <source>
        <dbReference type="ARBA" id="ARBA00022481"/>
    </source>
</evidence>
<evidence type="ECO:0000256" key="5">
    <source>
        <dbReference type="ARBA" id="ARBA00022980"/>
    </source>
</evidence>
<comment type="similarity">
    <text evidence="1 7 8">Belongs to the universal ribosomal protein uL11 family.</text>
</comment>
<keyword evidence="2 7" id="KW-0488">Methylation</keyword>
<evidence type="ECO:0000256" key="1">
    <source>
        <dbReference type="ARBA" id="ARBA00010537"/>
    </source>
</evidence>
<evidence type="ECO:0000256" key="9">
    <source>
        <dbReference type="RuleBase" id="RU003979"/>
    </source>
</evidence>
<keyword evidence="6 7" id="KW-0687">Ribonucleoprotein</keyword>
<evidence type="ECO:0000256" key="6">
    <source>
        <dbReference type="ARBA" id="ARBA00023274"/>
    </source>
</evidence>
<dbReference type="HAMAP" id="MF_00736">
    <property type="entry name" value="Ribosomal_uL11"/>
    <property type="match status" value="1"/>
</dbReference>
<dbReference type="FunFam" id="3.30.1550.10:FF:000006">
    <property type="entry name" value="50S ribosomal protein L11"/>
    <property type="match status" value="1"/>
</dbReference>
<dbReference type="GO" id="GO:0022625">
    <property type="term" value="C:cytosolic large ribosomal subunit"/>
    <property type="evidence" value="ECO:0007669"/>
    <property type="project" value="TreeGrafter"/>
</dbReference>
<dbReference type="GO" id="GO:0006412">
    <property type="term" value="P:translation"/>
    <property type="evidence" value="ECO:0007669"/>
    <property type="project" value="UniProtKB-UniRule"/>
</dbReference>
<dbReference type="Pfam" id="PF00298">
    <property type="entry name" value="Ribosomal_L11"/>
    <property type="match status" value="1"/>
</dbReference>
<comment type="function">
    <text evidence="7 9">Forms part of the ribosomal stalk which helps the ribosome interact with GTP-bound translation factors.</text>
</comment>
<comment type="subunit">
    <text evidence="7">Part of the ribosomal stalk of the 50S ribosomal subunit. Interacts with L10 and the large rRNA to form the base of the stalk. L10 forms an elongated spine to which L12 dimers bind in a sequential fashion forming a multimeric L10(L12)X complex.</text>
</comment>
<dbReference type="Proteomes" id="UP000178249">
    <property type="component" value="Unassembled WGS sequence"/>
</dbReference>
<proteinExistence type="inferred from homology"/>
<sequence>MAKVIKKIKLQLPAGKATPAPPVGTVLGPAGVNIGEFVTKFNEQTRAQMGDIIPVEMSVYDDRSFTFILKVSPAASLVMKAAGIEKGSGKVPTVKAGSITKAQLKEIAEKKMPDLNTTDPAAAERLIVGTARSMGVDVK</sequence>
<comment type="PTM">
    <text evidence="7 9">One or more lysine residues are methylated.</text>
</comment>
<dbReference type="SUPFAM" id="SSF54747">
    <property type="entry name" value="Ribosomal L11/L12e N-terminal domain"/>
    <property type="match status" value="1"/>
</dbReference>
<dbReference type="GO" id="GO:0003735">
    <property type="term" value="F:structural constituent of ribosome"/>
    <property type="evidence" value="ECO:0007669"/>
    <property type="project" value="InterPro"/>
</dbReference>
<dbReference type="CDD" id="cd00349">
    <property type="entry name" value="Ribosomal_L11"/>
    <property type="match status" value="1"/>
</dbReference>
<evidence type="ECO:0000256" key="7">
    <source>
        <dbReference type="HAMAP-Rule" id="MF_00736"/>
    </source>
</evidence>
<accession>A0A1F6C1P4</accession>
<dbReference type="InterPro" id="IPR020784">
    <property type="entry name" value="Ribosomal_uL11_N"/>
</dbReference>
<comment type="caution">
    <text evidence="12">The sequence shown here is derived from an EMBL/GenBank/DDBJ whole genome shotgun (WGS) entry which is preliminary data.</text>
</comment>
<feature type="domain" description="Large ribosomal subunit protein uL11 N-terminal" evidence="11">
    <location>
        <begin position="8"/>
        <end position="65"/>
    </location>
</feature>
<dbReference type="Gene3D" id="1.10.10.250">
    <property type="entry name" value="Ribosomal protein L11, C-terminal domain"/>
    <property type="match status" value="1"/>
</dbReference>
<dbReference type="Pfam" id="PF03946">
    <property type="entry name" value="Ribosomal_L11_N"/>
    <property type="match status" value="1"/>
</dbReference>
<evidence type="ECO:0000259" key="10">
    <source>
        <dbReference type="Pfam" id="PF00298"/>
    </source>
</evidence>
<dbReference type="GO" id="GO:0070180">
    <property type="term" value="F:large ribosomal subunit rRNA binding"/>
    <property type="evidence" value="ECO:0007669"/>
    <property type="project" value="UniProtKB-UniRule"/>
</dbReference>
<reference evidence="12 13" key="1">
    <citation type="journal article" date="2016" name="Nat. Commun.">
        <title>Thousands of microbial genomes shed light on interconnected biogeochemical processes in an aquifer system.</title>
        <authorList>
            <person name="Anantharaman K."/>
            <person name="Brown C.T."/>
            <person name="Hug L.A."/>
            <person name="Sharon I."/>
            <person name="Castelle C.J."/>
            <person name="Probst A.J."/>
            <person name="Thomas B.C."/>
            <person name="Singh A."/>
            <person name="Wilkins M.J."/>
            <person name="Karaoz U."/>
            <person name="Brodie E.L."/>
            <person name="Williams K.H."/>
            <person name="Hubbard S.S."/>
            <person name="Banfield J.F."/>
        </authorList>
    </citation>
    <scope>NUCLEOTIDE SEQUENCE [LARGE SCALE GENOMIC DNA]</scope>
</reference>
<dbReference type="InterPro" id="IPR036796">
    <property type="entry name" value="Ribosomal_uL11_N_sf"/>
</dbReference>
<evidence type="ECO:0000259" key="11">
    <source>
        <dbReference type="Pfam" id="PF03946"/>
    </source>
</evidence>
<keyword evidence="3 7" id="KW-0699">rRNA-binding</keyword>
<keyword evidence="5 7" id="KW-0689">Ribosomal protein</keyword>
<dbReference type="InterPro" id="IPR020783">
    <property type="entry name" value="Ribosomal_uL11_C"/>
</dbReference>
<keyword evidence="4 7" id="KW-0694">RNA-binding</keyword>
<dbReference type="SUPFAM" id="SSF46906">
    <property type="entry name" value="Ribosomal protein L11, C-terminal domain"/>
    <property type="match status" value="1"/>
</dbReference>
<evidence type="ECO:0000256" key="8">
    <source>
        <dbReference type="RuleBase" id="RU003978"/>
    </source>
</evidence>